<dbReference type="PANTHER" id="PTHR10332:SF9">
    <property type="entry name" value="EQUILIBRATIVE NUCLEOSIDE TRANSPORTER 1"/>
    <property type="match status" value="1"/>
</dbReference>
<evidence type="ECO:0000256" key="1">
    <source>
        <dbReference type="ARBA" id="ARBA00004141"/>
    </source>
</evidence>
<evidence type="ECO:0000256" key="4">
    <source>
        <dbReference type="ARBA" id="ARBA00022692"/>
    </source>
</evidence>
<dbReference type="PANTHER" id="PTHR10332">
    <property type="entry name" value="EQUILIBRATIVE NUCLEOSIDE TRANSPORTER"/>
    <property type="match status" value="1"/>
</dbReference>
<evidence type="ECO:0000256" key="7">
    <source>
        <dbReference type="SAM" id="Phobius"/>
    </source>
</evidence>
<name>B7Z914_HUMAN</name>
<keyword evidence="5 7" id="KW-1133">Transmembrane helix</keyword>
<reference evidence="8" key="1">
    <citation type="submission" date="2007-10" db="EMBL/GenBank/DDBJ databases">
        <title>NEDO human cDNA sequencing project focused on splicing variants.</title>
        <authorList>
            <person name="Wakamatsu A."/>
            <person name="Yamamoto J."/>
            <person name="Kimura K."/>
            <person name="Ishii S."/>
            <person name="Watanabe K."/>
            <person name="Sugiyama A."/>
            <person name="Murakawa K."/>
            <person name="Kaida T."/>
            <person name="Tsuchiya K."/>
            <person name="Fukuzumi Y."/>
            <person name="Kumagai A."/>
            <person name="Oishi Y."/>
            <person name="Yamamoto S."/>
            <person name="Ono Y."/>
            <person name="Komori Y."/>
            <person name="Yamazaki M."/>
            <person name="Kisu Y."/>
            <person name="Nishikawa T."/>
            <person name="Sugano S."/>
            <person name="Nomura N."/>
            <person name="Isogai T."/>
        </authorList>
    </citation>
    <scope>NUCLEOTIDE SEQUENCE</scope>
    <source>
        <tissue evidence="8">Trachea</tissue>
    </source>
</reference>
<evidence type="ECO:0000313" key="8">
    <source>
        <dbReference type="EMBL" id="BAH14150.1"/>
    </source>
</evidence>
<keyword evidence="6 7" id="KW-0472">Membrane</keyword>
<keyword evidence="4 7" id="KW-0812">Transmembrane</keyword>
<dbReference type="PeptideAtlas" id="B7Z914"/>
<protein>
    <submittedName>
        <fullName evidence="8">cDNA FLJ57777, highly similar to Equilibrative nucleoside transporter 1</fullName>
    </submittedName>
</protein>
<sequence length="218" mass="24337">MRRERTRGPQAWEFPSPTKSGCSLQSLSRYKAVWLIFFMLGLGTLLPWNFFMTATQYFTNRLDMSQNVSLVTAELSKDAQASAAPAAPLPERNSLSAIFNNVMTLCAMLPLLLFTYLNSFLHQRIPQSVRILGSLVAILLVFLITAILVKVQLDALPFFVITMIKIVLINCKLGQEGAYGRRHAQLPPLFFSDPALAREKPSLRLEGVDAVSSWDSEA</sequence>
<organism evidence="8">
    <name type="scientific">Homo sapiens</name>
    <name type="common">Human</name>
    <dbReference type="NCBI Taxonomy" id="9606"/>
    <lineage>
        <taxon>Eukaryota</taxon>
        <taxon>Metazoa</taxon>
        <taxon>Chordata</taxon>
        <taxon>Craniata</taxon>
        <taxon>Vertebrata</taxon>
        <taxon>Euteleostomi</taxon>
        <taxon>Mammalia</taxon>
        <taxon>Eutheria</taxon>
        <taxon>Euarchontoglires</taxon>
        <taxon>Primates</taxon>
        <taxon>Haplorrhini</taxon>
        <taxon>Catarrhini</taxon>
        <taxon>Hominidae</taxon>
        <taxon>Homo</taxon>
    </lineage>
</organism>
<evidence type="ECO:0000256" key="3">
    <source>
        <dbReference type="ARBA" id="ARBA00022448"/>
    </source>
</evidence>
<keyword evidence="3" id="KW-0813">Transport</keyword>
<feature type="transmembrane region" description="Helical" evidence="7">
    <location>
        <begin position="155"/>
        <end position="173"/>
    </location>
</feature>
<dbReference type="GO" id="GO:0005337">
    <property type="term" value="F:nucleoside transmembrane transporter activity"/>
    <property type="evidence" value="ECO:0007669"/>
    <property type="project" value="InterPro"/>
</dbReference>
<dbReference type="InterPro" id="IPR002259">
    <property type="entry name" value="Eqnu_transpt"/>
</dbReference>
<dbReference type="EMBL" id="AK304285">
    <property type="protein sequence ID" value="BAH14150.1"/>
    <property type="molecule type" value="mRNA"/>
</dbReference>
<dbReference type="AlphaFoldDB" id="B7Z914"/>
<feature type="transmembrane region" description="Helical" evidence="7">
    <location>
        <begin position="129"/>
        <end position="149"/>
    </location>
</feature>
<comment type="subcellular location">
    <subcellularLocation>
        <location evidence="1">Membrane</location>
        <topology evidence="1">Multi-pass membrane protein</topology>
    </subcellularLocation>
</comment>
<comment type="similarity">
    <text evidence="2">Belongs to the SLC29A/ENT transporter (TC 2.A.57) family.</text>
</comment>
<evidence type="ECO:0000256" key="5">
    <source>
        <dbReference type="ARBA" id="ARBA00022989"/>
    </source>
</evidence>
<dbReference type="GO" id="GO:0016020">
    <property type="term" value="C:membrane"/>
    <property type="evidence" value="ECO:0007669"/>
    <property type="project" value="UniProtKB-SubCell"/>
</dbReference>
<accession>B7Z914</accession>
<evidence type="ECO:0000256" key="6">
    <source>
        <dbReference type="ARBA" id="ARBA00023136"/>
    </source>
</evidence>
<evidence type="ECO:0000256" key="2">
    <source>
        <dbReference type="ARBA" id="ARBA00007965"/>
    </source>
</evidence>
<feature type="transmembrane region" description="Helical" evidence="7">
    <location>
        <begin position="32"/>
        <end position="51"/>
    </location>
</feature>
<feature type="transmembrane region" description="Helical" evidence="7">
    <location>
        <begin position="98"/>
        <end position="117"/>
    </location>
</feature>
<proteinExistence type="evidence at transcript level"/>